<feature type="binding site" evidence="7">
    <location>
        <position position="104"/>
    </location>
    <ligand>
        <name>L-glutamine</name>
        <dbReference type="ChEBI" id="CHEBI:58359"/>
    </ligand>
</feature>
<evidence type="ECO:0000256" key="3">
    <source>
        <dbReference type="ARBA" id="ARBA00022840"/>
    </source>
</evidence>
<dbReference type="PROSITE" id="PS51278">
    <property type="entry name" value="GATASE_TYPE_2"/>
    <property type="match status" value="1"/>
</dbReference>
<keyword evidence="2 5" id="KW-0547">Nucleotide-binding</keyword>
<dbReference type="PANTHER" id="PTHR43284">
    <property type="entry name" value="ASPARAGINE SYNTHETASE (GLUTAMINE-HYDROLYZING)"/>
    <property type="match status" value="1"/>
</dbReference>
<accession>F0ZNT5</accession>
<evidence type="ECO:0000256" key="8">
    <source>
        <dbReference type="PIRSR" id="PIRSR001589-3"/>
    </source>
</evidence>
<dbReference type="Pfam" id="PF13537">
    <property type="entry name" value="GATase_7"/>
    <property type="match status" value="1"/>
</dbReference>
<dbReference type="AlphaFoldDB" id="F0ZNT5"/>
<feature type="active site" description="For GATase activity" evidence="6">
    <location>
        <position position="2"/>
    </location>
</feature>
<dbReference type="CDD" id="cd00712">
    <property type="entry name" value="AsnB"/>
    <property type="match status" value="1"/>
</dbReference>
<dbReference type="InterPro" id="IPR014729">
    <property type="entry name" value="Rossmann-like_a/b/a_fold"/>
</dbReference>
<dbReference type="GeneID" id="10499919"/>
<dbReference type="InterPro" id="IPR029055">
    <property type="entry name" value="Ntn_hydrolases_N"/>
</dbReference>
<keyword evidence="4 6" id="KW-0315">Glutamine amidotransferase</keyword>
<feature type="domain" description="Glutamine amidotransferase type-2" evidence="9">
    <location>
        <begin position="2"/>
        <end position="218"/>
    </location>
</feature>
<dbReference type="Gene3D" id="3.40.50.620">
    <property type="entry name" value="HUPs"/>
    <property type="match status" value="1"/>
</dbReference>
<comment type="similarity">
    <text evidence="1">Belongs to the asparagine synthetase family.</text>
</comment>
<feature type="binding site" evidence="7">
    <location>
        <begin position="387"/>
        <end position="388"/>
    </location>
    <ligand>
        <name>ATP</name>
        <dbReference type="ChEBI" id="CHEBI:30616"/>
    </ligand>
</feature>
<protein>
    <recommendedName>
        <fullName evidence="9">Glutamine amidotransferase type-2 domain-containing protein</fullName>
    </recommendedName>
</protein>
<dbReference type="VEuPathDB" id="AmoebaDB:DICPUDRAFT_88339"/>
<dbReference type="EMBL" id="GL871099">
    <property type="protein sequence ID" value="EGC34394.1"/>
    <property type="molecule type" value="Genomic_DNA"/>
</dbReference>
<dbReference type="Proteomes" id="UP000001064">
    <property type="component" value="Unassembled WGS sequence"/>
</dbReference>
<proteinExistence type="inferred from homology"/>
<dbReference type="InParanoid" id="F0ZNT5"/>
<evidence type="ECO:0000256" key="1">
    <source>
        <dbReference type="ARBA" id="ARBA00005752"/>
    </source>
</evidence>
<evidence type="ECO:0000313" key="11">
    <source>
        <dbReference type="Proteomes" id="UP000001064"/>
    </source>
</evidence>
<evidence type="ECO:0000256" key="2">
    <source>
        <dbReference type="ARBA" id="ARBA00022741"/>
    </source>
</evidence>
<organism evidence="10 11">
    <name type="scientific">Dictyostelium purpureum</name>
    <name type="common">Slime mold</name>
    <dbReference type="NCBI Taxonomy" id="5786"/>
    <lineage>
        <taxon>Eukaryota</taxon>
        <taxon>Amoebozoa</taxon>
        <taxon>Evosea</taxon>
        <taxon>Eumycetozoa</taxon>
        <taxon>Dictyostelia</taxon>
        <taxon>Dictyosteliales</taxon>
        <taxon>Dictyosteliaceae</taxon>
        <taxon>Dictyostelium</taxon>
    </lineage>
</organism>
<dbReference type="RefSeq" id="XP_003289068.1">
    <property type="nucleotide sequence ID" value="XM_003289020.1"/>
</dbReference>
<dbReference type="PIRSF" id="PIRSF001589">
    <property type="entry name" value="Asn_synthetase_glu-h"/>
    <property type="match status" value="1"/>
</dbReference>
<keyword evidence="6" id="KW-0028">Amino-acid biosynthesis</keyword>
<dbReference type="GO" id="GO:0004066">
    <property type="term" value="F:asparagine synthase (glutamine-hydrolyzing) activity"/>
    <property type="evidence" value="ECO:0007669"/>
    <property type="project" value="InterPro"/>
</dbReference>
<evidence type="ECO:0000313" key="10">
    <source>
        <dbReference type="EMBL" id="EGC34394.1"/>
    </source>
</evidence>
<dbReference type="Gene3D" id="3.60.20.10">
    <property type="entry name" value="Glutamine Phosphoribosylpyrophosphate, subunit 1, domain 1"/>
    <property type="match status" value="1"/>
</dbReference>
<evidence type="ECO:0000256" key="6">
    <source>
        <dbReference type="PIRSR" id="PIRSR001589-1"/>
    </source>
</evidence>
<dbReference type="InterPro" id="IPR006426">
    <property type="entry name" value="Asn_synth_AEB"/>
</dbReference>
<evidence type="ECO:0000259" key="9">
    <source>
        <dbReference type="PROSITE" id="PS51278"/>
    </source>
</evidence>
<dbReference type="InterPro" id="IPR001962">
    <property type="entry name" value="Asn_synthase"/>
</dbReference>
<evidence type="ECO:0000256" key="5">
    <source>
        <dbReference type="PIRNR" id="PIRNR001589"/>
    </source>
</evidence>
<keyword evidence="6" id="KW-0061">Asparagine biosynthesis</keyword>
<dbReference type="GO" id="GO:0005524">
    <property type="term" value="F:ATP binding"/>
    <property type="evidence" value="ECO:0007669"/>
    <property type="project" value="UniProtKB-KW"/>
</dbReference>
<gene>
    <name evidence="10" type="ORF">DICPUDRAFT_88339</name>
</gene>
<evidence type="ECO:0000256" key="7">
    <source>
        <dbReference type="PIRSR" id="PIRSR001589-2"/>
    </source>
</evidence>
<dbReference type="OrthoDB" id="409189at2759"/>
<reference evidence="11" key="1">
    <citation type="journal article" date="2011" name="Genome Biol.">
        <title>Comparative genomics of the social amoebae Dictyostelium discoideum and Dictyostelium purpureum.</title>
        <authorList>
            <consortium name="US DOE Joint Genome Institute (JGI-PGF)"/>
            <person name="Sucgang R."/>
            <person name="Kuo A."/>
            <person name="Tian X."/>
            <person name="Salerno W."/>
            <person name="Parikh A."/>
            <person name="Feasley C.L."/>
            <person name="Dalin E."/>
            <person name="Tu H."/>
            <person name="Huang E."/>
            <person name="Barry K."/>
            <person name="Lindquist E."/>
            <person name="Shapiro H."/>
            <person name="Bruce D."/>
            <person name="Schmutz J."/>
            <person name="Salamov A."/>
            <person name="Fey P."/>
            <person name="Gaudet P."/>
            <person name="Anjard C."/>
            <person name="Babu M.M."/>
            <person name="Basu S."/>
            <person name="Bushmanova Y."/>
            <person name="van der Wel H."/>
            <person name="Katoh-Kurasawa M."/>
            <person name="Dinh C."/>
            <person name="Coutinho P.M."/>
            <person name="Saito T."/>
            <person name="Elias M."/>
            <person name="Schaap P."/>
            <person name="Kay R.R."/>
            <person name="Henrissat B."/>
            <person name="Eichinger L."/>
            <person name="Rivero F."/>
            <person name="Putnam N.H."/>
            <person name="West C.M."/>
            <person name="Loomis W.F."/>
            <person name="Chisholm R.L."/>
            <person name="Shaulsky G."/>
            <person name="Strassmann J.E."/>
            <person name="Queller D.C."/>
            <person name="Kuspa A."/>
            <person name="Grigoriev I.V."/>
        </authorList>
    </citation>
    <scope>NUCLEOTIDE SEQUENCE [LARGE SCALE GENOMIC DNA]</scope>
    <source>
        <strain evidence="11">QSDP1</strain>
    </source>
</reference>
<dbReference type="eggNOG" id="KOG0571">
    <property type="taxonomic scope" value="Eukaryota"/>
</dbReference>
<dbReference type="InterPro" id="IPR051786">
    <property type="entry name" value="ASN_synthetase/amidase"/>
</dbReference>
<name>F0ZNT5_DICPU</name>
<dbReference type="CDD" id="cd01991">
    <property type="entry name" value="Asn_synthase_B_C"/>
    <property type="match status" value="1"/>
</dbReference>
<dbReference type="SUPFAM" id="SSF52402">
    <property type="entry name" value="Adenine nucleotide alpha hydrolases-like"/>
    <property type="match status" value="1"/>
</dbReference>
<dbReference type="InterPro" id="IPR017932">
    <property type="entry name" value="GATase_2_dom"/>
</dbReference>
<dbReference type="PANTHER" id="PTHR43284:SF1">
    <property type="entry name" value="ASPARAGINE SYNTHETASE"/>
    <property type="match status" value="1"/>
</dbReference>
<dbReference type="InterPro" id="IPR033738">
    <property type="entry name" value="AsnB_N"/>
</dbReference>
<dbReference type="Pfam" id="PF00733">
    <property type="entry name" value="Asn_synthase"/>
    <property type="match status" value="1"/>
</dbReference>
<dbReference type="KEGG" id="dpp:DICPUDRAFT_88339"/>
<feature type="site" description="Important for beta-aspartyl-AMP intermediate formation" evidence="8">
    <location>
        <position position="389"/>
    </location>
</feature>
<evidence type="ECO:0000256" key="4">
    <source>
        <dbReference type="ARBA" id="ARBA00022962"/>
    </source>
</evidence>
<dbReference type="STRING" id="5786.F0ZNT5"/>
<keyword evidence="3 5" id="KW-0067">ATP-binding</keyword>
<sequence>MCGISGWIDWSKDISNEHGIIKKMNDSVIHRGPDAEGFWSSENAQIGHRRLIVIDPEGGKQPMVYKNERTGASVVLTYNGELYNFKELKEELVSKGHTFKSYSDTEVILRSYLEWNEECLNHFNGIFAFAIYDERKSTLFLARDHLGIKPLFYCLRGRTILFGSELKVLLSHPKVKPVLDTNGLCEVLFHGPVRTPGCGIFQGVYEVPGGQYIVFSKTRNQHGTIIVKADHRVYWNLKSSPHTDDEETTVQKIKTLLSDSLKRQLVSDVPLVAMLSGGLDSSGLVSLASDEFKKNQETLKTFSMTFENDEKDFRPSVIRIDRDEPWARKVSEYCNTNHHTVELGAQQLLDNILEPMRARDLPGYGEVETSVYLLFKEMKKFGTVAISGECSDEIFSGYHQWFANERYLGFKNFPWLEIAFAETHLYLKKDVLSKLNRTKFLQKNYKECIKSIPYLKGESELQCKQRKLSYLFIKRFIPFALDRKDRLSMKSGFEVRVPFSDKELVEYVWNLPYNSKAIDNIEKGILRRALKGFLPEDALYRRKSGYPSICDNNYFFGLCDLMLKIIDDETAPIHKLFDTERVLNDIISRRDKIENNFREKVLLDYLIQFNAWLKEYNIILNF</sequence>
<dbReference type="SUPFAM" id="SSF56235">
    <property type="entry name" value="N-terminal nucleophile aminohydrolases (Ntn hydrolases)"/>
    <property type="match status" value="1"/>
</dbReference>
<dbReference type="GO" id="GO:0006529">
    <property type="term" value="P:asparagine biosynthetic process"/>
    <property type="evidence" value="ECO:0007669"/>
    <property type="project" value="UniProtKB-KW"/>
</dbReference>
<keyword evidence="11" id="KW-1185">Reference proteome</keyword>
<dbReference type="NCBIfam" id="TIGR01536">
    <property type="entry name" value="asn_synth_AEB"/>
    <property type="match status" value="1"/>
</dbReference>